<feature type="compositionally biased region" description="Basic and acidic residues" evidence="16">
    <location>
        <begin position="515"/>
        <end position="540"/>
    </location>
</feature>
<dbReference type="PRINTS" id="PR00421">
    <property type="entry name" value="THIOREDOXIN"/>
</dbReference>
<dbReference type="InterPro" id="IPR017937">
    <property type="entry name" value="Thioredoxin_CS"/>
</dbReference>
<dbReference type="PANTHER" id="PTHR18929">
    <property type="entry name" value="PROTEIN DISULFIDE ISOMERASE"/>
    <property type="match status" value="1"/>
</dbReference>
<dbReference type="Pfam" id="PF00085">
    <property type="entry name" value="Thioredoxin"/>
    <property type="match status" value="2"/>
</dbReference>
<keyword evidence="7" id="KW-0677">Repeat</keyword>
<dbReference type="Gene3D" id="3.40.30.10">
    <property type="entry name" value="Glutaredoxin"/>
    <property type="match status" value="4"/>
</dbReference>
<evidence type="ECO:0000313" key="18">
    <source>
        <dbReference type="EMBL" id="KAG5302784.1"/>
    </source>
</evidence>
<dbReference type="NCBIfam" id="TIGR01126">
    <property type="entry name" value="pdi_dom"/>
    <property type="match status" value="2"/>
</dbReference>
<proteinExistence type="inferred from homology"/>
<dbReference type="GO" id="GO:0006457">
    <property type="term" value="P:protein folding"/>
    <property type="evidence" value="ECO:0007669"/>
    <property type="project" value="TreeGrafter"/>
</dbReference>
<dbReference type="EC" id="5.3.4.1" evidence="5 15"/>
<feature type="signal peptide" evidence="15">
    <location>
        <begin position="1"/>
        <end position="22"/>
    </location>
</feature>
<evidence type="ECO:0000256" key="16">
    <source>
        <dbReference type="SAM" id="MobiDB-lite"/>
    </source>
</evidence>
<dbReference type="CDD" id="cd02981">
    <property type="entry name" value="PDI_b_family"/>
    <property type="match status" value="1"/>
</dbReference>
<dbReference type="InterPro" id="IPR005788">
    <property type="entry name" value="PDI_thioredoxin-like_dom"/>
</dbReference>
<feature type="chain" id="PRO_5034860568" description="Protein disulfide-isomerase" evidence="15">
    <location>
        <begin position="23"/>
        <end position="540"/>
    </location>
</feature>
<dbReference type="FunFam" id="3.40.30.10:FF:000139">
    <property type="entry name" value="Protein disulfide-isomerase"/>
    <property type="match status" value="1"/>
</dbReference>
<evidence type="ECO:0000256" key="15">
    <source>
        <dbReference type="RuleBase" id="RU361130"/>
    </source>
</evidence>
<dbReference type="GO" id="GO:0003756">
    <property type="term" value="F:protein disulfide isomerase activity"/>
    <property type="evidence" value="ECO:0007669"/>
    <property type="project" value="UniProtKB-EC"/>
</dbReference>
<dbReference type="InterPro" id="IPR005792">
    <property type="entry name" value="Prot_disulphide_isomerase"/>
</dbReference>
<accession>A0A8H7Z270</accession>
<evidence type="ECO:0000256" key="2">
    <source>
        <dbReference type="ARBA" id="ARBA00002692"/>
    </source>
</evidence>
<dbReference type="PROSITE" id="PS00194">
    <property type="entry name" value="THIOREDOXIN_1"/>
    <property type="match status" value="2"/>
</dbReference>
<evidence type="ECO:0000256" key="9">
    <source>
        <dbReference type="ARBA" id="ARBA00023157"/>
    </source>
</evidence>
<evidence type="ECO:0000313" key="19">
    <source>
        <dbReference type="Proteomes" id="UP000670092"/>
    </source>
</evidence>
<dbReference type="CDD" id="cd02961">
    <property type="entry name" value="PDI_a_family"/>
    <property type="match status" value="1"/>
</dbReference>
<evidence type="ECO:0000256" key="5">
    <source>
        <dbReference type="ARBA" id="ARBA00012723"/>
    </source>
</evidence>
<dbReference type="VEuPathDB" id="FungiDB:I7I52_00527"/>
<dbReference type="GO" id="GO:0005788">
    <property type="term" value="C:endoplasmic reticulum lumen"/>
    <property type="evidence" value="ECO:0007669"/>
    <property type="project" value="UniProtKB-SubCell"/>
</dbReference>
<dbReference type="GO" id="GO:0015035">
    <property type="term" value="F:protein-disulfide reductase activity"/>
    <property type="evidence" value="ECO:0007669"/>
    <property type="project" value="UniProtKB-ARBA"/>
</dbReference>
<comment type="catalytic activity">
    <reaction evidence="1 15">
        <text>Catalyzes the rearrangement of -S-S- bonds in proteins.</text>
        <dbReference type="EC" id="5.3.4.1"/>
    </reaction>
</comment>
<evidence type="ECO:0000256" key="4">
    <source>
        <dbReference type="ARBA" id="ARBA00006347"/>
    </source>
</evidence>
<evidence type="ECO:0000256" key="3">
    <source>
        <dbReference type="ARBA" id="ARBA00004319"/>
    </source>
</evidence>
<keyword evidence="6 15" id="KW-0732">Signal</keyword>
<dbReference type="SUPFAM" id="SSF52833">
    <property type="entry name" value="Thioredoxin-like"/>
    <property type="match status" value="4"/>
</dbReference>
<reference evidence="18 19" key="1">
    <citation type="submission" date="2021-01" db="EMBL/GenBank/DDBJ databases">
        <title>Chromosome-level genome assembly of a human fungal pathogen reveals clustering of transcriptionally co-regulated genes.</title>
        <authorList>
            <person name="Voorhies M."/>
            <person name="Cohen S."/>
            <person name="Shea T.P."/>
            <person name="Petrus S."/>
            <person name="Munoz J.F."/>
            <person name="Poplawski S."/>
            <person name="Goldman W.E."/>
            <person name="Michael T."/>
            <person name="Cuomo C.A."/>
            <person name="Sil A."/>
            <person name="Beyhan S."/>
        </authorList>
    </citation>
    <scope>NUCLEOTIDE SEQUENCE [LARGE SCALE GENOMIC DNA]</scope>
    <source>
        <strain evidence="18 19">G184AR</strain>
    </source>
</reference>
<dbReference type="CDD" id="cd02995">
    <property type="entry name" value="PDI_a_PDI_a'_C"/>
    <property type="match status" value="1"/>
</dbReference>
<keyword evidence="11 13" id="KW-0676">Redox-active center</keyword>
<evidence type="ECO:0000256" key="12">
    <source>
        <dbReference type="ARBA" id="ARBA00039846"/>
    </source>
</evidence>
<keyword evidence="10 15" id="KW-0413">Isomerase</keyword>
<evidence type="ECO:0000259" key="17">
    <source>
        <dbReference type="PROSITE" id="PS51352"/>
    </source>
</evidence>
<dbReference type="GO" id="GO:0051082">
    <property type="term" value="F:unfolded protein binding"/>
    <property type="evidence" value="ECO:0007669"/>
    <property type="project" value="UniProtKB-ARBA"/>
</dbReference>
<dbReference type="InterPro" id="IPR036249">
    <property type="entry name" value="Thioredoxin-like_sf"/>
</dbReference>
<evidence type="ECO:0000256" key="6">
    <source>
        <dbReference type="ARBA" id="ARBA00022729"/>
    </source>
</evidence>
<feature type="disulfide bond" description="Redox-active" evidence="13">
    <location>
        <begin position="66"/>
        <end position="69"/>
    </location>
</feature>
<dbReference type="PROSITE" id="PS51352">
    <property type="entry name" value="THIOREDOXIN_2"/>
    <property type="match status" value="2"/>
</dbReference>
<dbReference type="PANTHER" id="PTHR18929:SF132">
    <property type="entry name" value="PROTEIN DISULFIDE-ISOMERASE A3"/>
    <property type="match status" value="1"/>
</dbReference>
<comment type="subcellular location">
    <subcellularLocation>
        <location evidence="3">Endoplasmic reticulum lumen</location>
    </subcellularLocation>
</comment>
<dbReference type="OrthoDB" id="427280at2759"/>
<evidence type="ECO:0000256" key="11">
    <source>
        <dbReference type="ARBA" id="ARBA00023284"/>
    </source>
</evidence>
<name>A0A8H7Z270_AJECA</name>
<evidence type="ECO:0000256" key="14">
    <source>
        <dbReference type="RuleBase" id="RU004208"/>
    </source>
</evidence>
<dbReference type="EMBL" id="JAEVHI010000001">
    <property type="protein sequence ID" value="KAG5302784.1"/>
    <property type="molecule type" value="Genomic_DNA"/>
</dbReference>
<dbReference type="FunFam" id="3.40.30.10:FF:000154">
    <property type="entry name" value="Protein disulfide-isomerase"/>
    <property type="match status" value="1"/>
</dbReference>
<sequence>MRQFRDFAFGLAALGLTALASASEAPASEAPASDAESHVHVLEKATFNDFMEQHPLVMAEFYAPWCGHCKALAPEYEVAAAELKEKNILLAKIDCTAESELCKEYDVEGYPTIKIFRGLQNVKPYNGARKSGAISSFMSKQALPTVSQVTMQNFEDVKAMDKVVVVGYFASDDKTSNKTFHAVAEALRDDFLFSATSDPEMAAAANVKHPAVILYKDFDGGKELFSGKFVEEDITNFVKVYSMPLVGEIGPDTYNSYMGSGLPLGYLFAETPEEREEFAAMLKPIAKKYKGRINLGTIDAKAYGAHSDNLNLKPEKFPAFAIHNPAENKKFPYDQEKKITRDDLGAFVQAVLNGEIEASIKSEPIPASQEGPVTVVVAHTYQEIVIDSDKDVLLEFYAPWCGHCKALAPKYEQLAKLYADDPEFASKVIIAKIDATANDVPDEIQGFPTIKLFPAGAKDSPIEYQGLRTIKELAQFVRDNGKYSVDAYDPEKVDEDSGDVTKKPEEESPSSTEAAAKETKAESTGKPEETAGEATRHEEL</sequence>
<dbReference type="CDD" id="cd02982">
    <property type="entry name" value="PDI_b'_family"/>
    <property type="match status" value="1"/>
</dbReference>
<dbReference type="InterPro" id="IPR013766">
    <property type="entry name" value="Thioredoxin_domain"/>
</dbReference>
<dbReference type="Proteomes" id="UP000670092">
    <property type="component" value="Unassembled WGS sequence"/>
</dbReference>
<comment type="caution">
    <text evidence="18">The sequence shown here is derived from an EMBL/GenBank/DDBJ whole genome shotgun (WGS) entry which is preliminary data.</text>
</comment>
<evidence type="ECO:0000256" key="10">
    <source>
        <dbReference type="ARBA" id="ARBA00023235"/>
    </source>
</evidence>
<dbReference type="NCBIfam" id="TIGR01130">
    <property type="entry name" value="ER_PDI_fam"/>
    <property type="match status" value="1"/>
</dbReference>
<feature type="region of interest" description="Disordered" evidence="16">
    <location>
        <begin position="487"/>
        <end position="540"/>
    </location>
</feature>
<protein>
    <recommendedName>
        <fullName evidence="12 15">Protein disulfide-isomerase</fullName>
        <ecNumber evidence="5 15">5.3.4.1</ecNumber>
    </recommendedName>
</protein>
<feature type="disulfide bond" description="Redox-active" evidence="13">
    <location>
        <begin position="401"/>
        <end position="404"/>
    </location>
</feature>
<evidence type="ECO:0000256" key="7">
    <source>
        <dbReference type="ARBA" id="ARBA00022737"/>
    </source>
</evidence>
<dbReference type="FunFam" id="3.40.30.10:FF:000017">
    <property type="entry name" value="Protein disulfide-isomerase A4"/>
    <property type="match status" value="1"/>
</dbReference>
<feature type="domain" description="Thioredoxin" evidence="17">
    <location>
        <begin position="19"/>
        <end position="165"/>
    </location>
</feature>
<feature type="domain" description="Thioredoxin" evidence="17">
    <location>
        <begin position="351"/>
        <end position="482"/>
    </location>
</feature>
<dbReference type="FunFam" id="3.40.30.10:FF:000185">
    <property type="entry name" value="Protein disulfide-isomerase"/>
    <property type="match status" value="1"/>
</dbReference>
<keyword evidence="8" id="KW-0256">Endoplasmic reticulum</keyword>
<dbReference type="AlphaFoldDB" id="A0A8H7Z270"/>
<dbReference type="Pfam" id="PF13848">
    <property type="entry name" value="Thioredoxin_6"/>
    <property type="match status" value="1"/>
</dbReference>
<comment type="function">
    <text evidence="2">Participates in the folding of proteins containing disulfide bonds, may be involved in glycosylation, prolyl hydroxylation and triglyceride transfer.</text>
</comment>
<dbReference type="GO" id="GO:0034976">
    <property type="term" value="P:response to endoplasmic reticulum stress"/>
    <property type="evidence" value="ECO:0007669"/>
    <property type="project" value="TreeGrafter"/>
</dbReference>
<evidence type="ECO:0000256" key="13">
    <source>
        <dbReference type="PIRSR" id="PIRSR605792-51"/>
    </source>
</evidence>
<evidence type="ECO:0000256" key="8">
    <source>
        <dbReference type="ARBA" id="ARBA00022824"/>
    </source>
</evidence>
<evidence type="ECO:0000256" key="1">
    <source>
        <dbReference type="ARBA" id="ARBA00001182"/>
    </source>
</evidence>
<comment type="similarity">
    <text evidence="4 14">Belongs to the protein disulfide isomerase family.</text>
</comment>
<keyword evidence="9 13" id="KW-1015">Disulfide bond</keyword>
<organism evidence="18 19">
    <name type="scientific">Ajellomyces capsulatus</name>
    <name type="common">Darling's disease fungus</name>
    <name type="synonym">Histoplasma capsulatum</name>
    <dbReference type="NCBI Taxonomy" id="5037"/>
    <lineage>
        <taxon>Eukaryota</taxon>
        <taxon>Fungi</taxon>
        <taxon>Dikarya</taxon>
        <taxon>Ascomycota</taxon>
        <taxon>Pezizomycotina</taxon>
        <taxon>Eurotiomycetes</taxon>
        <taxon>Eurotiomycetidae</taxon>
        <taxon>Onygenales</taxon>
        <taxon>Ajellomycetaceae</taxon>
        <taxon>Histoplasma</taxon>
    </lineage>
</organism>
<gene>
    <name evidence="18" type="ORF">I7I52_00527</name>
</gene>